<comment type="caution">
    <text evidence="4">The sequence shown here is derived from an EMBL/GenBank/DDBJ whole genome shotgun (WGS) entry which is preliminary data.</text>
</comment>
<dbReference type="InterPro" id="IPR029058">
    <property type="entry name" value="AB_hydrolase_fold"/>
</dbReference>
<proteinExistence type="predicted"/>
<dbReference type="RefSeq" id="WP_125244104.1">
    <property type="nucleotide sequence ID" value="NZ_RSED01000011.1"/>
</dbReference>
<accession>A0A3R8T446</accession>
<feature type="domain" description="PET hydrolase/cutinase-like" evidence="3">
    <location>
        <begin position="31"/>
        <end position="282"/>
    </location>
</feature>
<name>A0A3R8T446_9BURK</name>
<dbReference type="InterPro" id="IPR041127">
    <property type="entry name" value="PET_hydrolase/cutinase-like"/>
</dbReference>
<keyword evidence="1 4" id="KW-0378">Hydrolase</keyword>
<dbReference type="Pfam" id="PF12740">
    <property type="entry name" value="PETase"/>
    <property type="match status" value="1"/>
</dbReference>
<keyword evidence="5" id="KW-1185">Reference proteome</keyword>
<dbReference type="EMBL" id="RSED01000011">
    <property type="protein sequence ID" value="RRS03573.1"/>
    <property type="molecule type" value="Genomic_DNA"/>
</dbReference>
<evidence type="ECO:0000313" key="4">
    <source>
        <dbReference type="EMBL" id="RRS03573.1"/>
    </source>
</evidence>
<evidence type="ECO:0000256" key="2">
    <source>
        <dbReference type="SAM" id="SignalP"/>
    </source>
</evidence>
<gene>
    <name evidence="4" type="ORF">EIP75_15145</name>
</gene>
<feature type="signal peptide" evidence="2">
    <location>
        <begin position="1"/>
        <end position="32"/>
    </location>
</feature>
<keyword evidence="2" id="KW-0732">Signal</keyword>
<feature type="chain" id="PRO_5018735103" evidence="2">
    <location>
        <begin position="33"/>
        <end position="293"/>
    </location>
</feature>
<dbReference type="SUPFAM" id="SSF53474">
    <property type="entry name" value="alpha/beta-Hydrolases"/>
    <property type="match status" value="1"/>
</dbReference>
<reference evidence="4 5" key="1">
    <citation type="submission" date="2018-12" db="EMBL/GenBank/DDBJ databases">
        <title>The whole draft genome of Aquabacterium sp. SJQ9.</title>
        <authorList>
            <person name="Sun L."/>
            <person name="Gao X."/>
            <person name="Chen W."/>
            <person name="Huang K."/>
        </authorList>
    </citation>
    <scope>NUCLEOTIDE SEQUENCE [LARGE SCALE GENOMIC DNA]</scope>
    <source>
        <strain evidence="4 5">SJQ9</strain>
    </source>
</reference>
<evidence type="ECO:0000313" key="5">
    <source>
        <dbReference type="Proteomes" id="UP000269265"/>
    </source>
</evidence>
<dbReference type="GO" id="GO:0052689">
    <property type="term" value="F:carboxylic ester hydrolase activity"/>
    <property type="evidence" value="ECO:0007669"/>
    <property type="project" value="UniProtKB-ARBA"/>
</dbReference>
<protein>
    <submittedName>
        <fullName evidence="4">Alpha/beta hydrolase</fullName>
    </submittedName>
</protein>
<dbReference type="OrthoDB" id="4269629at2"/>
<dbReference type="Gene3D" id="3.40.50.1820">
    <property type="entry name" value="alpha/beta hydrolase"/>
    <property type="match status" value="1"/>
</dbReference>
<dbReference type="AlphaFoldDB" id="A0A3R8T446"/>
<evidence type="ECO:0000256" key="1">
    <source>
        <dbReference type="ARBA" id="ARBA00022801"/>
    </source>
</evidence>
<dbReference type="InterPro" id="IPR050261">
    <property type="entry name" value="FrsA_esterase"/>
</dbReference>
<sequence>MSIHASSPAHRAFTVRLLSAAALSLMAGITQAQVHGPDPTVKSLEAEAGPYTVASAKVGSPSGYGAGTVYYPTVRTEGQFGVVVLAPGFLAIQNYYKWLAERVASHGFVVVTVNFNSVFDQPESRGTQMGKALQQVVSLSKTMTTPYYGVLDANRQAAMGHSMGGGGTLAAARNTPSLKAAVALAPWHTTKDWSALQVPTLVLADEKDSIATNDQHSIPFYQSFNAALPSAYIELAGADHLCGIQISATKCKTALAKYSIAWLKRFVDGDARYTPFVKTRAAEMSAFETRGAY</sequence>
<dbReference type="PANTHER" id="PTHR22946:SF9">
    <property type="entry name" value="POLYKETIDE TRANSFERASE AF380"/>
    <property type="match status" value="1"/>
</dbReference>
<organism evidence="4 5">
    <name type="scientific">Aquabacterium soli</name>
    <dbReference type="NCBI Taxonomy" id="2493092"/>
    <lineage>
        <taxon>Bacteria</taxon>
        <taxon>Pseudomonadati</taxon>
        <taxon>Pseudomonadota</taxon>
        <taxon>Betaproteobacteria</taxon>
        <taxon>Burkholderiales</taxon>
        <taxon>Aquabacterium</taxon>
    </lineage>
</organism>
<dbReference type="Proteomes" id="UP000269265">
    <property type="component" value="Unassembled WGS sequence"/>
</dbReference>
<evidence type="ECO:0000259" key="3">
    <source>
        <dbReference type="Pfam" id="PF12740"/>
    </source>
</evidence>
<dbReference type="PANTHER" id="PTHR22946">
    <property type="entry name" value="DIENELACTONE HYDROLASE DOMAIN-CONTAINING PROTEIN-RELATED"/>
    <property type="match status" value="1"/>
</dbReference>